<sequence>MPGKATRRRFTLGYKRKIVALAAGLPDGELGAMLRREGLYSSHLTHWRHQVATLDAQTPEPQRGRKPDPTRPEKLRINQLERDLARAQKRLVQAEAIIDAQKKLCALLGLPSSEEQP</sequence>
<organism evidence="3 4">
    <name type="scientific">Acidihalobacter yilgarnensis</name>
    <dbReference type="NCBI Taxonomy" id="2819280"/>
    <lineage>
        <taxon>Bacteria</taxon>
        <taxon>Pseudomonadati</taxon>
        <taxon>Pseudomonadota</taxon>
        <taxon>Gammaproteobacteria</taxon>
        <taxon>Chromatiales</taxon>
        <taxon>Ectothiorhodospiraceae</taxon>
        <taxon>Acidihalobacter</taxon>
    </lineage>
</organism>
<evidence type="ECO:0000256" key="2">
    <source>
        <dbReference type="SAM" id="MobiDB-lite"/>
    </source>
</evidence>
<protein>
    <recommendedName>
        <fullName evidence="5">Transposase</fullName>
    </recommendedName>
</protein>
<gene>
    <name evidence="3" type="ORF">BI364_13550</name>
</gene>
<keyword evidence="1" id="KW-0175">Coiled coil</keyword>
<reference evidence="4" key="1">
    <citation type="submission" date="2016-09" db="EMBL/GenBank/DDBJ databases">
        <title>Acidihalobacter prosperus F5.</title>
        <authorList>
            <person name="Khaleque H.N."/>
            <person name="Ramsay J.P."/>
            <person name="Kaksonen A.H."/>
            <person name="Boxall N.J."/>
            <person name="Watkin E.L.J."/>
        </authorList>
    </citation>
    <scope>NUCLEOTIDE SEQUENCE [LARGE SCALE GENOMIC DNA]</scope>
    <source>
        <strain evidence="4">F5</strain>
    </source>
</reference>
<evidence type="ECO:0008006" key="5">
    <source>
        <dbReference type="Google" id="ProtNLM"/>
    </source>
</evidence>
<feature type="compositionally biased region" description="Basic and acidic residues" evidence="2">
    <location>
        <begin position="62"/>
        <end position="74"/>
    </location>
</feature>
<feature type="coiled-coil region" evidence="1">
    <location>
        <begin position="77"/>
        <end position="104"/>
    </location>
</feature>
<evidence type="ECO:0000256" key="1">
    <source>
        <dbReference type="SAM" id="Coils"/>
    </source>
</evidence>
<dbReference type="AlphaFoldDB" id="A0A1D8IQP1"/>
<dbReference type="Proteomes" id="UP000095401">
    <property type="component" value="Chromosome"/>
</dbReference>
<dbReference type="KEGG" id="aprs:BI364_13550"/>
<evidence type="ECO:0000313" key="3">
    <source>
        <dbReference type="EMBL" id="AOU98848.1"/>
    </source>
</evidence>
<evidence type="ECO:0000313" key="4">
    <source>
        <dbReference type="Proteomes" id="UP000095401"/>
    </source>
</evidence>
<accession>A0A1D8IQP1</accession>
<feature type="region of interest" description="Disordered" evidence="2">
    <location>
        <begin position="51"/>
        <end position="74"/>
    </location>
</feature>
<proteinExistence type="predicted"/>
<keyword evidence="4" id="KW-1185">Reference proteome</keyword>
<name>A0A1D8IQP1_9GAMM</name>
<dbReference type="EMBL" id="CP017415">
    <property type="protein sequence ID" value="AOU98848.1"/>
    <property type="molecule type" value="Genomic_DNA"/>
</dbReference>